<feature type="domain" description="Major facilitator superfamily (MFS) profile" evidence="9">
    <location>
        <begin position="201"/>
        <end position="383"/>
    </location>
</feature>
<feature type="transmembrane region" description="Helical" evidence="8">
    <location>
        <begin position="328"/>
        <end position="348"/>
    </location>
</feature>
<feature type="transmembrane region" description="Helical" evidence="8">
    <location>
        <begin position="153"/>
        <end position="172"/>
    </location>
</feature>
<feature type="transmembrane region" description="Helical" evidence="8">
    <location>
        <begin position="263"/>
        <end position="282"/>
    </location>
</feature>
<evidence type="ECO:0000256" key="4">
    <source>
        <dbReference type="ARBA" id="ARBA00022519"/>
    </source>
</evidence>
<dbReference type="Pfam" id="PF12832">
    <property type="entry name" value="MFS_1_like"/>
    <property type="match status" value="1"/>
</dbReference>
<feature type="transmembrane region" description="Helical" evidence="8">
    <location>
        <begin position="354"/>
        <end position="373"/>
    </location>
</feature>
<dbReference type="InterPro" id="IPR024989">
    <property type="entry name" value="MFS_assoc_dom"/>
</dbReference>
<feature type="transmembrane region" description="Helical" evidence="8">
    <location>
        <begin position="95"/>
        <end position="118"/>
    </location>
</feature>
<name>A0ABT1S448_9FIRM</name>
<dbReference type="Proteomes" id="UP001524473">
    <property type="component" value="Unassembled WGS sequence"/>
</dbReference>
<evidence type="ECO:0000256" key="6">
    <source>
        <dbReference type="ARBA" id="ARBA00022989"/>
    </source>
</evidence>
<organism evidence="10 11">
    <name type="scientific">Neglectibacter timonensis</name>
    <dbReference type="NCBI Taxonomy" id="1776382"/>
    <lineage>
        <taxon>Bacteria</taxon>
        <taxon>Bacillati</taxon>
        <taxon>Bacillota</taxon>
        <taxon>Clostridia</taxon>
        <taxon>Eubacteriales</taxon>
        <taxon>Oscillospiraceae</taxon>
        <taxon>Neglectibacter</taxon>
    </lineage>
</organism>
<feature type="transmembrane region" description="Helical" evidence="8">
    <location>
        <begin position="69"/>
        <end position="89"/>
    </location>
</feature>
<feature type="transmembrane region" description="Helical" evidence="8">
    <location>
        <begin position="130"/>
        <end position="147"/>
    </location>
</feature>
<evidence type="ECO:0000259" key="9">
    <source>
        <dbReference type="PROSITE" id="PS50850"/>
    </source>
</evidence>
<accession>A0ABT1S448</accession>
<proteinExistence type="predicted"/>
<comment type="caution">
    <text evidence="10">The sequence shown here is derived from an EMBL/GenBank/DDBJ whole genome shotgun (WGS) entry which is preliminary data.</text>
</comment>
<evidence type="ECO:0000256" key="3">
    <source>
        <dbReference type="ARBA" id="ARBA00022475"/>
    </source>
</evidence>
<feature type="transmembrane region" description="Helical" evidence="8">
    <location>
        <begin position="7"/>
        <end position="27"/>
    </location>
</feature>
<feature type="transmembrane region" description="Helical" evidence="8">
    <location>
        <begin position="288"/>
        <end position="308"/>
    </location>
</feature>
<sequence length="383" mass="42945">MKKSILFYWMNIMLYSMITLYNSYIPLKLSFLGEARKGLLLTVSPAVSLLAPLLWGVLADRMTYRKRLLSALCILSSVFFLVICTNVSYPVLFSAILFYAFFSSSYGGLSDTLTLGYCNQYGLPYGRIRLMGTLGYGIFAVLSGALIKLSANFLPALYLILASTTACIILPLPEESNRNPAASRSRKECRPKKSQRIRPPHFALILFLVFAVHFPLTYFYSFYSEYFVYQLGYPTWYWGLIVFSTVLGEIPLLINLDRLTFRFSLKAILSAAGILTVLRYLLLIFLHSFPLLLLICFSTGYATTMAFYSATKYLLKRISNQYRATGQAILYSVTALSGILANLLGGMAANRFGIRNGLILSVILPMAATLCILGRRFQIQTNG</sequence>
<dbReference type="PANTHER" id="PTHR23522:SF10">
    <property type="entry name" value="3-PHENYLPROPIONIC ACID TRANSPORTER-RELATED"/>
    <property type="match status" value="1"/>
</dbReference>
<evidence type="ECO:0000256" key="8">
    <source>
        <dbReference type="SAM" id="Phobius"/>
    </source>
</evidence>
<gene>
    <name evidence="10" type="ORF">NE695_17585</name>
</gene>
<evidence type="ECO:0000313" key="10">
    <source>
        <dbReference type="EMBL" id="MCQ4841726.1"/>
    </source>
</evidence>
<evidence type="ECO:0000256" key="2">
    <source>
        <dbReference type="ARBA" id="ARBA00022448"/>
    </source>
</evidence>
<evidence type="ECO:0000256" key="5">
    <source>
        <dbReference type="ARBA" id="ARBA00022692"/>
    </source>
</evidence>
<feature type="transmembrane region" description="Helical" evidence="8">
    <location>
        <begin position="235"/>
        <end position="256"/>
    </location>
</feature>
<dbReference type="PANTHER" id="PTHR23522">
    <property type="entry name" value="BLL5896 PROTEIN"/>
    <property type="match status" value="1"/>
</dbReference>
<evidence type="ECO:0000313" key="11">
    <source>
        <dbReference type="Proteomes" id="UP001524473"/>
    </source>
</evidence>
<keyword evidence="5 8" id="KW-0812">Transmembrane</keyword>
<dbReference type="Gene3D" id="1.20.1250.20">
    <property type="entry name" value="MFS general substrate transporter like domains"/>
    <property type="match status" value="2"/>
</dbReference>
<dbReference type="PROSITE" id="PS50850">
    <property type="entry name" value="MFS"/>
    <property type="match status" value="1"/>
</dbReference>
<protein>
    <submittedName>
        <fullName evidence="10">MFS transporter</fullName>
    </submittedName>
</protein>
<dbReference type="RefSeq" id="WP_066864151.1">
    <property type="nucleotide sequence ID" value="NZ_CABKVV010000013.1"/>
</dbReference>
<dbReference type="InterPro" id="IPR020846">
    <property type="entry name" value="MFS_dom"/>
</dbReference>
<keyword evidence="4" id="KW-0997">Cell inner membrane</keyword>
<reference evidence="10 11" key="1">
    <citation type="submission" date="2022-06" db="EMBL/GenBank/DDBJ databases">
        <title>Isolation of gut microbiota from human fecal samples.</title>
        <authorList>
            <person name="Pamer E.G."/>
            <person name="Barat B."/>
            <person name="Waligurski E."/>
            <person name="Medina S."/>
            <person name="Paddock L."/>
            <person name="Mostad J."/>
        </authorList>
    </citation>
    <scope>NUCLEOTIDE SEQUENCE [LARGE SCALE GENOMIC DNA]</scope>
    <source>
        <strain evidence="10 11">DFI.9.73</strain>
    </source>
</reference>
<keyword evidence="6 8" id="KW-1133">Transmembrane helix</keyword>
<keyword evidence="3" id="KW-1003">Cell membrane</keyword>
<dbReference type="GeneID" id="90532523"/>
<comment type="subcellular location">
    <subcellularLocation>
        <location evidence="1">Cell inner membrane</location>
        <topology evidence="1">Multi-pass membrane protein</topology>
    </subcellularLocation>
</comment>
<dbReference type="SUPFAM" id="SSF103473">
    <property type="entry name" value="MFS general substrate transporter"/>
    <property type="match status" value="1"/>
</dbReference>
<dbReference type="InterPro" id="IPR036259">
    <property type="entry name" value="MFS_trans_sf"/>
</dbReference>
<feature type="transmembrane region" description="Helical" evidence="8">
    <location>
        <begin position="39"/>
        <end position="57"/>
    </location>
</feature>
<evidence type="ECO:0000256" key="7">
    <source>
        <dbReference type="ARBA" id="ARBA00023136"/>
    </source>
</evidence>
<feature type="transmembrane region" description="Helical" evidence="8">
    <location>
        <begin position="202"/>
        <end position="223"/>
    </location>
</feature>
<dbReference type="EMBL" id="JANFZH010000069">
    <property type="protein sequence ID" value="MCQ4841726.1"/>
    <property type="molecule type" value="Genomic_DNA"/>
</dbReference>
<keyword evidence="7 8" id="KW-0472">Membrane</keyword>
<keyword evidence="2" id="KW-0813">Transport</keyword>
<evidence type="ECO:0000256" key="1">
    <source>
        <dbReference type="ARBA" id="ARBA00004429"/>
    </source>
</evidence>
<keyword evidence="11" id="KW-1185">Reference proteome</keyword>